<keyword evidence="5 10" id="KW-1133">Transmembrane helix</keyword>
<comment type="subcellular location">
    <subcellularLocation>
        <location evidence="1">Endomembrane system</location>
        <topology evidence="1">Multi-pass membrane protein</topology>
    </subcellularLocation>
</comment>
<dbReference type="InterPro" id="IPR039859">
    <property type="entry name" value="PFA4/ZDH16/20/ERF2-like"/>
</dbReference>
<feature type="region of interest" description="Disordered" evidence="11">
    <location>
        <begin position="171"/>
        <end position="205"/>
    </location>
</feature>
<feature type="transmembrane region" description="Helical" evidence="10">
    <location>
        <begin position="60"/>
        <end position="76"/>
    </location>
</feature>
<dbReference type="PANTHER" id="PTHR22883">
    <property type="entry name" value="ZINC FINGER DHHC DOMAIN CONTAINING PROTEIN"/>
    <property type="match status" value="1"/>
</dbReference>
<feature type="transmembrane region" description="Helical" evidence="10">
    <location>
        <begin position="96"/>
        <end position="114"/>
    </location>
</feature>
<evidence type="ECO:0000256" key="8">
    <source>
        <dbReference type="ARBA" id="ARBA00023288"/>
    </source>
</evidence>
<dbReference type="PROSITE" id="PS50216">
    <property type="entry name" value="DHHC"/>
    <property type="match status" value="1"/>
</dbReference>
<evidence type="ECO:0000256" key="1">
    <source>
        <dbReference type="ARBA" id="ARBA00004127"/>
    </source>
</evidence>
<keyword evidence="6 10" id="KW-0472">Membrane</keyword>
<evidence type="ECO:0000313" key="13">
    <source>
        <dbReference type="EMBL" id="CAD9824832.1"/>
    </source>
</evidence>
<gene>
    <name evidence="13" type="ORF">ASEP1449_LOCUS16666</name>
    <name evidence="14" type="ORF">ASEP1449_LOCUS16667</name>
</gene>
<comment type="similarity">
    <text evidence="2 10">Belongs to the DHHC palmitoyltransferase family.</text>
</comment>
<evidence type="ECO:0000256" key="2">
    <source>
        <dbReference type="ARBA" id="ARBA00008574"/>
    </source>
</evidence>
<sequence>MESNDDSSNEVKRNEKEEGTTIATHTVDSSVIPIDDQHGDSETSSPTSSLRRAAVIKSRLIYLGTSLLAVTLSYNAPGTKLWVQNGESLSSVDRETLVELVVVFVLVWVTLLLVQGSDPGYLTADIVSQLCKEDGISLLGYDGTPSMETEEGDQLSLTPIVEMTTRRRSNHVRTDKAEHSTNLVASPSSPGLNESRDGNGLENWGTSQEGTLSPLDILPPPPSLAPPEESYFNKRRRKVCQRCQFAPPLRSHHCKICDTCVATFDHHCAFIGTCIGERNHCRFWWFLSMQMLGFLECCRIVHSSSYGSFHLFHVSKESNVPWMHNLIVIAGKLYLYPLTLITIMLWIAHTFFATANMTTFECGRSSKHVDYLEGTIETDLPFSAGVDNNLRMFCCFRDSCLSFLTGEPQWKPIAWKPPGKIVRDSEDWWENPWQNKYWSCC</sequence>
<name>A0A6T7JK16_9STRA</name>
<reference evidence="13" key="1">
    <citation type="submission" date="2021-01" db="EMBL/GenBank/DDBJ databases">
        <authorList>
            <person name="Corre E."/>
            <person name="Pelletier E."/>
            <person name="Niang G."/>
            <person name="Scheremetjew M."/>
            <person name="Finn R."/>
            <person name="Kale V."/>
            <person name="Holt S."/>
            <person name="Cochrane G."/>
            <person name="Meng A."/>
            <person name="Brown T."/>
            <person name="Cohen L."/>
        </authorList>
    </citation>
    <scope>NUCLEOTIDE SEQUENCE</scope>
    <source>
        <strain evidence="13">CCMP2084</strain>
    </source>
</reference>
<feature type="domain" description="Palmitoyltransferase DHHC" evidence="12">
    <location>
        <begin position="235"/>
        <end position="361"/>
    </location>
</feature>
<feature type="compositionally biased region" description="Polar residues" evidence="11">
    <location>
        <begin position="180"/>
        <end position="192"/>
    </location>
</feature>
<comment type="domain">
    <text evidence="10">The DHHC domain is required for palmitoyltransferase activity.</text>
</comment>
<keyword evidence="9 10" id="KW-0012">Acyltransferase</keyword>
<evidence type="ECO:0000256" key="11">
    <source>
        <dbReference type="SAM" id="MobiDB-lite"/>
    </source>
</evidence>
<dbReference type="EC" id="2.3.1.225" evidence="10"/>
<evidence type="ECO:0000256" key="10">
    <source>
        <dbReference type="RuleBase" id="RU079119"/>
    </source>
</evidence>
<feature type="region of interest" description="Disordered" evidence="11">
    <location>
        <begin position="1"/>
        <end position="48"/>
    </location>
</feature>
<dbReference type="GO" id="GO:0005783">
    <property type="term" value="C:endoplasmic reticulum"/>
    <property type="evidence" value="ECO:0007669"/>
    <property type="project" value="TreeGrafter"/>
</dbReference>
<evidence type="ECO:0000256" key="7">
    <source>
        <dbReference type="ARBA" id="ARBA00023139"/>
    </source>
</evidence>
<evidence type="ECO:0000259" key="12">
    <source>
        <dbReference type="Pfam" id="PF01529"/>
    </source>
</evidence>
<evidence type="ECO:0000256" key="5">
    <source>
        <dbReference type="ARBA" id="ARBA00022989"/>
    </source>
</evidence>
<keyword evidence="4 10" id="KW-0812">Transmembrane</keyword>
<evidence type="ECO:0000256" key="6">
    <source>
        <dbReference type="ARBA" id="ARBA00023136"/>
    </source>
</evidence>
<evidence type="ECO:0000256" key="3">
    <source>
        <dbReference type="ARBA" id="ARBA00022679"/>
    </source>
</evidence>
<dbReference type="Pfam" id="PF01529">
    <property type="entry name" value="DHHC"/>
    <property type="match status" value="1"/>
</dbReference>
<feature type="compositionally biased region" description="Basic and acidic residues" evidence="11">
    <location>
        <begin position="9"/>
        <end position="19"/>
    </location>
</feature>
<evidence type="ECO:0000256" key="9">
    <source>
        <dbReference type="ARBA" id="ARBA00023315"/>
    </source>
</evidence>
<dbReference type="PANTHER" id="PTHR22883:SF301">
    <property type="entry name" value="PALMITOYLTRANSFERASE ZDHHC12"/>
    <property type="match status" value="1"/>
</dbReference>
<dbReference type="InterPro" id="IPR001594">
    <property type="entry name" value="Palmitoyltrfase_DHHC"/>
</dbReference>
<dbReference type="EMBL" id="HBHQ01024732">
    <property type="protein sequence ID" value="CAD9824832.1"/>
    <property type="molecule type" value="Transcribed_RNA"/>
</dbReference>
<dbReference type="GO" id="GO:0006612">
    <property type="term" value="P:protein targeting to membrane"/>
    <property type="evidence" value="ECO:0007669"/>
    <property type="project" value="TreeGrafter"/>
</dbReference>
<dbReference type="AlphaFoldDB" id="A0A6T7JK16"/>
<keyword evidence="8" id="KW-0449">Lipoprotein</keyword>
<accession>A0A6T7JK16</accession>
<keyword evidence="7" id="KW-0564">Palmitate</keyword>
<proteinExistence type="inferred from homology"/>
<evidence type="ECO:0000313" key="14">
    <source>
        <dbReference type="EMBL" id="CAD9824833.1"/>
    </source>
</evidence>
<organism evidence="13">
    <name type="scientific">Attheya septentrionalis</name>
    <dbReference type="NCBI Taxonomy" id="420275"/>
    <lineage>
        <taxon>Eukaryota</taxon>
        <taxon>Sar</taxon>
        <taxon>Stramenopiles</taxon>
        <taxon>Ochrophyta</taxon>
        <taxon>Bacillariophyta</taxon>
        <taxon>Coscinodiscophyceae</taxon>
        <taxon>Chaetocerotophycidae</taxon>
        <taxon>Chaetocerotales</taxon>
        <taxon>Attheyaceae</taxon>
        <taxon>Attheya</taxon>
    </lineage>
</organism>
<dbReference type="GO" id="GO:0019706">
    <property type="term" value="F:protein-cysteine S-palmitoyltransferase activity"/>
    <property type="evidence" value="ECO:0007669"/>
    <property type="project" value="UniProtKB-EC"/>
</dbReference>
<protein>
    <recommendedName>
        <fullName evidence="10">Palmitoyltransferase</fullName>
        <ecNumber evidence="10">2.3.1.225</ecNumber>
    </recommendedName>
</protein>
<keyword evidence="3 10" id="KW-0808">Transferase</keyword>
<evidence type="ECO:0000256" key="4">
    <source>
        <dbReference type="ARBA" id="ARBA00022692"/>
    </source>
</evidence>
<dbReference type="EMBL" id="HBHQ01024733">
    <property type="protein sequence ID" value="CAD9824833.1"/>
    <property type="molecule type" value="Transcribed_RNA"/>
</dbReference>
<dbReference type="GO" id="GO:0005794">
    <property type="term" value="C:Golgi apparatus"/>
    <property type="evidence" value="ECO:0007669"/>
    <property type="project" value="TreeGrafter"/>
</dbReference>
<feature type="transmembrane region" description="Helical" evidence="10">
    <location>
        <begin position="322"/>
        <end position="347"/>
    </location>
</feature>
<comment type="catalytic activity">
    <reaction evidence="10">
        <text>L-cysteinyl-[protein] + hexadecanoyl-CoA = S-hexadecanoyl-L-cysteinyl-[protein] + CoA</text>
        <dbReference type="Rhea" id="RHEA:36683"/>
        <dbReference type="Rhea" id="RHEA-COMP:10131"/>
        <dbReference type="Rhea" id="RHEA-COMP:11032"/>
        <dbReference type="ChEBI" id="CHEBI:29950"/>
        <dbReference type="ChEBI" id="CHEBI:57287"/>
        <dbReference type="ChEBI" id="CHEBI:57379"/>
        <dbReference type="ChEBI" id="CHEBI:74151"/>
        <dbReference type="EC" id="2.3.1.225"/>
    </reaction>
</comment>